<dbReference type="Pfam" id="PF02585">
    <property type="entry name" value="PIG-L"/>
    <property type="match status" value="1"/>
</dbReference>
<keyword evidence="3" id="KW-1185">Reference proteome</keyword>
<comment type="caution">
    <text evidence="2">The sequence shown here is derived from an EMBL/GenBank/DDBJ whole genome shotgun (WGS) entry which is preliminary data.</text>
</comment>
<dbReference type="RefSeq" id="WP_188492983.1">
    <property type="nucleotide sequence ID" value="NZ_BMCS01000003.1"/>
</dbReference>
<keyword evidence="1" id="KW-0862">Zinc</keyword>
<evidence type="ECO:0000256" key="1">
    <source>
        <dbReference type="ARBA" id="ARBA00022833"/>
    </source>
</evidence>
<reference evidence="3" key="1">
    <citation type="journal article" date="2019" name="Int. J. Syst. Evol. Microbiol.">
        <title>The Global Catalogue of Microorganisms (GCM) 10K type strain sequencing project: providing services to taxonomists for standard genome sequencing and annotation.</title>
        <authorList>
            <consortium name="The Broad Institute Genomics Platform"/>
            <consortium name="The Broad Institute Genome Sequencing Center for Infectious Disease"/>
            <person name="Wu L."/>
            <person name="Ma J."/>
        </authorList>
    </citation>
    <scope>NUCLEOTIDE SEQUENCE [LARGE SCALE GENOMIC DNA]</scope>
    <source>
        <strain evidence="3">CCM 7855</strain>
    </source>
</reference>
<dbReference type="SUPFAM" id="SSF102588">
    <property type="entry name" value="LmbE-like"/>
    <property type="match status" value="1"/>
</dbReference>
<evidence type="ECO:0000313" key="3">
    <source>
        <dbReference type="Proteomes" id="UP000632454"/>
    </source>
</evidence>
<dbReference type="InterPro" id="IPR003737">
    <property type="entry name" value="GlcNAc_PI_deacetylase-related"/>
</dbReference>
<dbReference type="PANTHER" id="PTHR12993:SF26">
    <property type="entry name" value="1D-MYO-INOSITOL 2-ACETAMIDO-2-DEOXY-ALPHA-D-GLUCOPYRANOSIDE DEACETYLASE"/>
    <property type="match status" value="1"/>
</dbReference>
<dbReference type="PANTHER" id="PTHR12993">
    <property type="entry name" value="N-ACETYLGLUCOSAMINYL-PHOSPHATIDYLINOSITOL DE-N-ACETYLASE-RELATED"/>
    <property type="match status" value="1"/>
</dbReference>
<proteinExistence type="predicted"/>
<sequence>MGAPSVLFVHAHPDDESLWTGGTIARIVEAGSATSVLTCTWESGTPRHTELTSALRILGVDAPIALGYADGGFPESAPQSAALCECRFDDAVRQIVEHIRILRPDIVVTYDAYGIYGHPDHIQTHRLALAAVEAAACGPLYPEAGPAWQARSLYLSTVPTRVMHRIRHQVSAGPPAAGAVSPGTPEAAIDLELDVSAWVEQKWSAIGAHRSEMDRSPALVELAALDVARRNALLGTEWYLRRDLVAGGADLV</sequence>
<dbReference type="EMBL" id="BMCS01000003">
    <property type="protein sequence ID" value="GGF43641.1"/>
    <property type="molecule type" value="Genomic_DNA"/>
</dbReference>
<gene>
    <name evidence="2" type="primary">mshB</name>
    <name evidence="2" type="ORF">GCM10007298_44220</name>
</gene>
<name>A0ABQ1V8G1_9NOCA</name>
<accession>A0ABQ1V8G1</accession>
<dbReference type="InterPro" id="IPR024078">
    <property type="entry name" value="LmbE-like_dom_sf"/>
</dbReference>
<dbReference type="Gene3D" id="3.40.50.10320">
    <property type="entry name" value="LmbE-like"/>
    <property type="match status" value="1"/>
</dbReference>
<organism evidence="2 3">
    <name type="scientific">Williamsia phyllosphaerae</name>
    <dbReference type="NCBI Taxonomy" id="885042"/>
    <lineage>
        <taxon>Bacteria</taxon>
        <taxon>Bacillati</taxon>
        <taxon>Actinomycetota</taxon>
        <taxon>Actinomycetes</taxon>
        <taxon>Mycobacteriales</taxon>
        <taxon>Nocardiaceae</taxon>
        <taxon>Williamsia</taxon>
    </lineage>
</organism>
<protein>
    <submittedName>
        <fullName evidence="2">1D-myo-inositol 2-acetamido-2-deoxy-alpha-D-glucopyranoside deacetylase</fullName>
    </submittedName>
</protein>
<evidence type="ECO:0000313" key="2">
    <source>
        <dbReference type="EMBL" id="GGF43641.1"/>
    </source>
</evidence>
<dbReference type="Proteomes" id="UP000632454">
    <property type="component" value="Unassembled WGS sequence"/>
</dbReference>